<dbReference type="InterPro" id="IPR010028">
    <property type="entry name" value="Acid_phosphatase_pln"/>
</dbReference>
<protein>
    <recommendedName>
        <fullName evidence="7">Acid phosphatase 1</fullName>
    </recommendedName>
</protein>
<dbReference type="CDD" id="cd07535">
    <property type="entry name" value="HAD_VSP"/>
    <property type="match status" value="1"/>
</dbReference>
<dbReference type="InterPro" id="IPR005519">
    <property type="entry name" value="Acid_phosphat_B-like"/>
</dbReference>
<dbReference type="PANTHER" id="PTHR31284:SF7">
    <property type="entry name" value="ACID PHOSPHATASE-LIKE PROTEIN"/>
    <property type="match status" value="1"/>
</dbReference>
<accession>A0AAD8QKM9</accession>
<dbReference type="Pfam" id="PF03767">
    <property type="entry name" value="Acid_phosphat_B"/>
    <property type="match status" value="1"/>
</dbReference>
<evidence type="ECO:0000313" key="5">
    <source>
        <dbReference type="EMBL" id="KAK1604090.1"/>
    </source>
</evidence>
<dbReference type="GO" id="GO:0003993">
    <property type="term" value="F:acid phosphatase activity"/>
    <property type="evidence" value="ECO:0007669"/>
    <property type="project" value="InterPro"/>
</dbReference>
<dbReference type="PANTHER" id="PTHR31284">
    <property type="entry name" value="ACID PHOSPHATASE-LIKE PROTEIN"/>
    <property type="match status" value="1"/>
</dbReference>
<dbReference type="SUPFAM" id="SSF56784">
    <property type="entry name" value="HAD-like"/>
    <property type="match status" value="1"/>
</dbReference>
<keyword evidence="1 4" id="KW-0732">Signal</keyword>
<evidence type="ECO:0000256" key="2">
    <source>
        <dbReference type="ARBA" id="ARBA00023180"/>
    </source>
</evidence>
<keyword evidence="2" id="KW-0325">Glycoprotein</keyword>
<dbReference type="InterPro" id="IPR036412">
    <property type="entry name" value="HAD-like_sf"/>
</dbReference>
<sequence length="266" mass="29658">MARRGALFALVLLAVAGAAAAEPERASEEASQLQVLPRPLVIELPTEEDAAAELRCASWRMAGEANNLAPWTALPDECAPHVRRYLAGPAYRSDLDLVAREASAYARAAAADAYNAWVFDVDETLLSNLPYYAQHGYGLDLFDHLQFDRWVERGEAPAIPSSLTLYNEVRDLGFKTFLLTGRSEGHEGVTVDNLRKEGFHDWDKLILRAPADRKKTATDYKSEKRKEMEAEGYKILGNSGDQWSDLLGYSMSARSFKLPNPMYYIP</sequence>
<dbReference type="Gene3D" id="3.40.50.1000">
    <property type="entry name" value="HAD superfamily/HAD-like"/>
    <property type="match status" value="1"/>
</dbReference>
<dbReference type="NCBIfam" id="TIGR01675">
    <property type="entry name" value="plant-AP"/>
    <property type="match status" value="1"/>
</dbReference>
<reference evidence="5" key="1">
    <citation type="submission" date="2023-07" db="EMBL/GenBank/DDBJ databases">
        <title>A chromosome-level genome assembly of Lolium multiflorum.</title>
        <authorList>
            <person name="Chen Y."/>
            <person name="Copetti D."/>
            <person name="Kolliker R."/>
            <person name="Studer B."/>
        </authorList>
    </citation>
    <scope>NUCLEOTIDE SEQUENCE</scope>
    <source>
        <strain evidence="5">02402/16</strain>
        <tissue evidence="5">Leaf</tissue>
    </source>
</reference>
<dbReference type="InterPro" id="IPR014403">
    <property type="entry name" value="APS1/VSP"/>
</dbReference>
<dbReference type="Proteomes" id="UP001231189">
    <property type="component" value="Unassembled WGS sequence"/>
</dbReference>
<dbReference type="InterPro" id="IPR023214">
    <property type="entry name" value="HAD_sf"/>
</dbReference>
<feature type="chain" id="PRO_5042034788" description="Acid phosphatase 1" evidence="4">
    <location>
        <begin position="22"/>
        <end position="266"/>
    </location>
</feature>
<evidence type="ECO:0000313" key="6">
    <source>
        <dbReference type="Proteomes" id="UP001231189"/>
    </source>
</evidence>
<dbReference type="PIRSF" id="PIRSF002674">
    <property type="entry name" value="VSP"/>
    <property type="match status" value="1"/>
</dbReference>
<proteinExistence type="inferred from homology"/>
<organism evidence="5 6">
    <name type="scientific">Lolium multiflorum</name>
    <name type="common">Italian ryegrass</name>
    <name type="synonym">Lolium perenne subsp. multiflorum</name>
    <dbReference type="NCBI Taxonomy" id="4521"/>
    <lineage>
        <taxon>Eukaryota</taxon>
        <taxon>Viridiplantae</taxon>
        <taxon>Streptophyta</taxon>
        <taxon>Embryophyta</taxon>
        <taxon>Tracheophyta</taxon>
        <taxon>Spermatophyta</taxon>
        <taxon>Magnoliopsida</taxon>
        <taxon>Liliopsida</taxon>
        <taxon>Poales</taxon>
        <taxon>Poaceae</taxon>
        <taxon>BOP clade</taxon>
        <taxon>Pooideae</taxon>
        <taxon>Poodae</taxon>
        <taxon>Poeae</taxon>
        <taxon>Poeae Chloroplast Group 2 (Poeae type)</taxon>
        <taxon>Loliodinae</taxon>
        <taxon>Loliinae</taxon>
        <taxon>Lolium</taxon>
    </lineage>
</organism>
<evidence type="ECO:0000256" key="1">
    <source>
        <dbReference type="ARBA" id="ARBA00022729"/>
    </source>
</evidence>
<keyword evidence="6" id="KW-1185">Reference proteome</keyword>
<name>A0AAD8QKM9_LOLMU</name>
<dbReference type="EMBL" id="JAUUTY010000007">
    <property type="protein sequence ID" value="KAK1604090.1"/>
    <property type="molecule type" value="Genomic_DNA"/>
</dbReference>
<dbReference type="AlphaFoldDB" id="A0AAD8QKM9"/>
<comment type="caution">
    <text evidence="5">The sequence shown here is derived from an EMBL/GenBank/DDBJ whole genome shotgun (WGS) entry which is preliminary data.</text>
</comment>
<evidence type="ECO:0000256" key="4">
    <source>
        <dbReference type="SAM" id="SignalP"/>
    </source>
</evidence>
<gene>
    <name evidence="5" type="ORF">QYE76_027763</name>
</gene>
<evidence type="ECO:0000256" key="3">
    <source>
        <dbReference type="PIRNR" id="PIRNR002674"/>
    </source>
</evidence>
<comment type="similarity">
    <text evidence="3">Belongs to the APS1/VSP family.</text>
</comment>
<evidence type="ECO:0008006" key="7">
    <source>
        <dbReference type="Google" id="ProtNLM"/>
    </source>
</evidence>
<feature type="signal peptide" evidence="4">
    <location>
        <begin position="1"/>
        <end position="21"/>
    </location>
</feature>